<feature type="domain" description="DUF6534" evidence="2">
    <location>
        <begin position="100"/>
        <end position="184"/>
    </location>
</feature>
<keyword evidence="4" id="KW-1185">Reference proteome</keyword>
<evidence type="ECO:0000256" key="1">
    <source>
        <dbReference type="SAM" id="Phobius"/>
    </source>
</evidence>
<protein>
    <recommendedName>
        <fullName evidence="2">DUF6534 domain-containing protein</fullName>
    </recommendedName>
</protein>
<dbReference type="PANTHER" id="PTHR40465:SF1">
    <property type="entry name" value="DUF6534 DOMAIN-CONTAINING PROTEIN"/>
    <property type="match status" value="1"/>
</dbReference>
<dbReference type="EMBL" id="CCBP010000501">
    <property type="protein sequence ID" value="CDO77819.1"/>
    <property type="molecule type" value="Genomic_DNA"/>
</dbReference>
<keyword evidence="1" id="KW-0812">Transmembrane</keyword>
<feature type="transmembrane region" description="Helical" evidence="1">
    <location>
        <begin position="159"/>
        <end position="180"/>
    </location>
</feature>
<accession>A0A060T013</accession>
<evidence type="ECO:0000259" key="2">
    <source>
        <dbReference type="Pfam" id="PF20152"/>
    </source>
</evidence>
<dbReference type="InterPro" id="IPR045339">
    <property type="entry name" value="DUF6534"/>
</dbReference>
<keyword evidence="1" id="KW-0472">Membrane</keyword>
<dbReference type="OMA" id="HANSSVF"/>
<name>A0A060T013_PYCCI</name>
<dbReference type="Pfam" id="PF20152">
    <property type="entry name" value="DUF6534"/>
    <property type="match status" value="1"/>
</dbReference>
<dbReference type="STRING" id="5643.A0A060T013"/>
<organism evidence="3 4">
    <name type="scientific">Pycnoporus cinnabarinus</name>
    <name type="common">Cinnabar-red polypore</name>
    <name type="synonym">Trametes cinnabarina</name>
    <dbReference type="NCBI Taxonomy" id="5643"/>
    <lineage>
        <taxon>Eukaryota</taxon>
        <taxon>Fungi</taxon>
        <taxon>Dikarya</taxon>
        <taxon>Basidiomycota</taxon>
        <taxon>Agaricomycotina</taxon>
        <taxon>Agaricomycetes</taxon>
        <taxon>Polyporales</taxon>
        <taxon>Polyporaceae</taxon>
        <taxon>Trametes</taxon>
    </lineage>
</organism>
<sequence length="261" mass="28544">MHACYHYLVSNYFDPAAIGQGVWSINITPVFAALIVLFAECFFARRVVLIGLRPKIIGIVAFLCLVSGSSLTVKAFEIKQIDVFGEDTKVLTPLSLGLDAVADGLLAGTIIVTLRQNRASHANSSVFDVTELYFLNTGLLVGMLQAIAAILAIRYPLELYWTAVGLNAVKMYGVTLLSVLNSRKLLLSRGVKIFNDETFGRNIISRVNHLAAMERWNVPHNSHDDDAPPVINVKVAAEIEVHGESDGSFTDDRKGMRSAEP</sequence>
<dbReference type="PANTHER" id="PTHR40465">
    <property type="entry name" value="CHROMOSOME 1, WHOLE GENOME SHOTGUN SEQUENCE"/>
    <property type="match status" value="1"/>
</dbReference>
<dbReference type="HOGENOM" id="CLU_1066130_0_0_1"/>
<feature type="transmembrane region" description="Helical" evidence="1">
    <location>
        <begin position="134"/>
        <end position="153"/>
    </location>
</feature>
<comment type="caution">
    <text evidence="3">The sequence shown here is derived from an EMBL/GenBank/DDBJ whole genome shotgun (WGS) entry which is preliminary data.</text>
</comment>
<evidence type="ECO:0000313" key="4">
    <source>
        <dbReference type="Proteomes" id="UP000029665"/>
    </source>
</evidence>
<dbReference type="Proteomes" id="UP000029665">
    <property type="component" value="Unassembled WGS sequence"/>
</dbReference>
<reference evidence="3" key="1">
    <citation type="submission" date="2014-01" db="EMBL/GenBank/DDBJ databases">
        <title>The genome of the white-rot fungus Pycnoporus cinnabarinus: a basidiomycete model with a versatile arsenal for lignocellulosic biomass breakdown.</title>
        <authorList>
            <person name="Levasseur A."/>
            <person name="Lomascolo A."/>
            <person name="Ruiz-Duenas F.J."/>
            <person name="Uzan E."/>
            <person name="Piumi F."/>
            <person name="Kues U."/>
            <person name="Ram A.F.J."/>
            <person name="Murat C."/>
            <person name="Haon M."/>
            <person name="Benoit I."/>
            <person name="Arfi Y."/>
            <person name="Chevret D."/>
            <person name="Drula E."/>
            <person name="Kwon M.J."/>
            <person name="Gouret P."/>
            <person name="Lesage-Meessen L."/>
            <person name="Lombard V."/>
            <person name="Mariette J."/>
            <person name="Noirot C."/>
            <person name="Park J."/>
            <person name="Patyshakuliyeva A."/>
            <person name="Wieneger R.A.B."/>
            <person name="Wosten H.A.B."/>
            <person name="Martin F."/>
            <person name="Coutinho P.M."/>
            <person name="de Vries R."/>
            <person name="Martinez A.T."/>
            <person name="Klopp C."/>
            <person name="Pontarotti P."/>
            <person name="Henrissat B."/>
            <person name="Record E."/>
        </authorList>
    </citation>
    <scope>NUCLEOTIDE SEQUENCE [LARGE SCALE GENOMIC DNA]</scope>
    <source>
        <strain evidence="3">BRFM137</strain>
    </source>
</reference>
<dbReference type="AlphaFoldDB" id="A0A060T013"/>
<feature type="transmembrane region" description="Helical" evidence="1">
    <location>
        <begin position="22"/>
        <end position="44"/>
    </location>
</feature>
<feature type="transmembrane region" description="Helical" evidence="1">
    <location>
        <begin position="56"/>
        <end position="76"/>
    </location>
</feature>
<evidence type="ECO:0000313" key="3">
    <source>
        <dbReference type="EMBL" id="CDO77819.1"/>
    </source>
</evidence>
<feature type="transmembrane region" description="Helical" evidence="1">
    <location>
        <begin position="96"/>
        <end position="114"/>
    </location>
</feature>
<proteinExistence type="predicted"/>
<dbReference type="OrthoDB" id="2747775at2759"/>
<keyword evidence="1" id="KW-1133">Transmembrane helix</keyword>
<gene>
    <name evidence="3" type="ORF">BN946_scf184722.g11</name>
</gene>